<keyword evidence="2" id="KW-1185">Reference proteome</keyword>
<dbReference type="Pfam" id="PF04134">
    <property type="entry name" value="DCC1-like"/>
    <property type="match status" value="1"/>
</dbReference>
<sequence length="227" mass="24304">MASLSSTPLLVFDGDCGFCAKSALWLTRRGDAHARAAHSLALSDQDAARTLVAAGWMVDGEFRAWGASAIAAALRHRGGASALLGLLLRLPVLRVICDMVYAWVARHRHQMPGATDQCRMDPSPPSTPWKKRALALVIAAQILVPALALTHPPSRFGFQMYSGLGGTEVKVRDAAGRRLTVDASLLATSLRADLPYSLTLPEFLCTRVAGATTVTVKDADDQRSVRC</sequence>
<evidence type="ECO:0000313" key="2">
    <source>
        <dbReference type="Proteomes" id="UP000756387"/>
    </source>
</evidence>
<comment type="caution">
    <text evidence="1">The sequence shown here is derived from an EMBL/GenBank/DDBJ whole genome shotgun (WGS) entry which is preliminary data.</text>
</comment>
<organism evidence="1 2">
    <name type="scientific">Nocardioides malaquae</name>
    <dbReference type="NCBI Taxonomy" id="2773426"/>
    <lineage>
        <taxon>Bacteria</taxon>
        <taxon>Bacillati</taxon>
        <taxon>Actinomycetota</taxon>
        <taxon>Actinomycetes</taxon>
        <taxon>Propionibacteriales</taxon>
        <taxon>Nocardioidaceae</taxon>
        <taxon>Nocardioides</taxon>
    </lineage>
</organism>
<gene>
    <name evidence="1" type="ORF">IEQ44_01290</name>
</gene>
<proteinExistence type="predicted"/>
<protein>
    <submittedName>
        <fullName evidence="1">DUF393 domain-containing protein</fullName>
    </submittedName>
</protein>
<reference evidence="1 2" key="1">
    <citation type="submission" date="2020-10" db="EMBL/GenBank/DDBJ databases">
        <title>Nocardioides sp. isolated from sludge.</title>
        <authorList>
            <person name="Zhang X."/>
        </authorList>
    </citation>
    <scope>NUCLEOTIDE SEQUENCE [LARGE SCALE GENOMIC DNA]</scope>
    <source>
        <strain evidence="1 2">Y6</strain>
    </source>
</reference>
<dbReference type="InterPro" id="IPR007263">
    <property type="entry name" value="DCC1-like"/>
</dbReference>
<dbReference type="Proteomes" id="UP000756387">
    <property type="component" value="Unassembled WGS sequence"/>
</dbReference>
<dbReference type="EMBL" id="JADCSA010000001">
    <property type="protein sequence ID" value="MBE7323286.1"/>
    <property type="molecule type" value="Genomic_DNA"/>
</dbReference>
<accession>A0ABR9RNZ0</accession>
<evidence type="ECO:0000313" key="1">
    <source>
        <dbReference type="EMBL" id="MBE7323286.1"/>
    </source>
</evidence>
<name>A0ABR9RNZ0_9ACTN</name>